<evidence type="ECO:0000313" key="2">
    <source>
        <dbReference type="Proteomes" id="UP000045039"/>
    </source>
</evidence>
<dbReference type="Proteomes" id="UP000045039">
    <property type="component" value="Unassembled WGS sequence"/>
</dbReference>
<name>A0A9P1R6A9_PSEAI</name>
<accession>A0A9P1R6A9</accession>
<dbReference type="EMBL" id="CVVU01000210">
    <property type="protein sequence ID" value="CRP17015.1"/>
    <property type="molecule type" value="Genomic_DNA"/>
</dbReference>
<comment type="caution">
    <text evidence="1">The sequence shown here is derived from an EMBL/GenBank/DDBJ whole genome shotgun (WGS) entry which is preliminary data.</text>
</comment>
<dbReference type="AlphaFoldDB" id="A0A9P1R6A9"/>
<proteinExistence type="predicted"/>
<protein>
    <submittedName>
        <fullName evidence="1">Uncharacterized protein</fullName>
    </submittedName>
</protein>
<organism evidence="1 2">
    <name type="scientific">Pseudomonas aeruginosa</name>
    <dbReference type="NCBI Taxonomy" id="287"/>
    <lineage>
        <taxon>Bacteria</taxon>
        <taxon>Pseudomonadati</taxon>
        <taxon>Pseudomonadota</taxon>
        <taxon>Gammaproteobacteria</taxon>
        <taxon>Pseudomonadales</taxon>
        <taxon>Pseudomonadaceae</taxon>
        <taxon>Pseudomonas</taxon>
    </lineage>
</organism>
<gene>
    <name evidence="1" type="ORF">PAERUG_P19_London_7_VIM_2_05_10_03648</name>
</gene>
<reference evidence="2" key="1">
    <citation type="submission" date="2015-06" db="EMBL/GenBank/DDBJ databases">
        <authorList>
            <person name="Radhakrishnan Rajesh"/>
            <person name="Underwood Anthony"/>
            <person name="Al-Shahib Ali"/>
        </authorList>
    </citation>
    <scope>NUCLEOTIDE SEQUENCE [LARGE SCALE GENOMIC DNA]</scope>
    <source>
        <strain evidence="2">P19_London_7_VIM_2_05_10</strain>
    </source>
</reference>
<evidence type="ECO:0000313" key="1">
    <source>
        <dbReference type="EMBL" id="CRP17015.1"/>
    </source>
</evidence>
<sequence length="90" mass="10235">MAEKTQDMHLPSLKVHGEVFEDYRNEAIEFNYICVSLLSAKRQRKDNGIYFPIMLEGQPRPAPGSAGVARVPGRRKNQLTMIPTRNYSAK</sequence>